<name>A0AAV5M718_9ROSI</name>
<proteinExistence type="predicted"/>
<protein>
    <recommendedName>
        <fullName evidence="3">Secreted protein</fullName>
    </recommendedName>
</protein>
<reference evidence="1 2" key="1">
    <citation type="journal article" date="2021" name="Commun. Biol.">
        <title>The genome of Shorea leprosula (Dipterocarpaceae) highlights the ecological relevance of drought in aseasonal tropical rainforests.</title>
        <authorList>
            <person name="Ng K.K.S."/>
            <person name="Kobayashi M.J."/>
            <person name="Fawcett J.A."/>
            <person name="Hatakeyama M."/>
            <person name="Paape T."/>
            <person name="Ng C.H."/>
            <person name="Ang C.C."/>
            <person name="Tnah L.H."/>
            <person name="Lee C.T."/>
            <person name="Nishiyama T."/>
            <person name="Sese J."/>
            <person name="O'Brien M.J."/>
            <person name="Copetti D."/>
            <person name="Mohd Noor M.I."/>
            <person name="Ong R.C."/>
            <person name="Putra M."/>
            <person name="Sireger I.Z."/>
            <person name="Indrioko S."/>
            <person name="Kosugi Y."/>
            <person name="Izuno A."/>
            <person name="Isagi Y."/>
            <person name="Lee S.L."/>
            <person name="Shimizu K.K."/>
        </authorList>
    </citation>
    <scope>NUCLEOTIDE SEQUENCE [LARGE SCALE GENOMIC DNA]</scope>
    <source>
        <strain evidence="1">214</strain>
    </source>
</reference>
<accession>A0AAV5M718</accession>
<dbReference type="AlphaFoldDB" id="A0AAV5M718"/>
<dbReference type="Proteomes" id="UP001054252">
    <property type="component" value="Unassembled WGS sequence"/>
</dbReference>
<evidence type="ECO:0008006" key="3">
    <source>
        <dbReference type="Google" id="ProtNLM"/>
    </source>
</evidence>
<dbReference type="EMBL" id="BPVZ01000193">
    <property type="protein sequence ID" value="GKV45298.1"/>
    <property type="molecule type" value="Genomic_DNA"/>
</dbReference>
<gene>
    <name evidence="1" type="ORF">SLEP1_g52403</name>
</gene>
<evidence type="ECO:0000313" key="1">
    <source>
        <dbReference type="EMBL" id="GKV45298.1"/>
    </source>
</evidence>
<comment type="caution">
    <text evidence="1">The sequence shown here is derived from an EMBL/GenBank/DDBJ whole genome shotgun (WGS) entry which is preliminary data.</text>
</comment>
<keyword evidence="2" id="KW-1185">Reference proteome</keyword>
<evidence type="ECO:0000313" key="2">
    <source>
        <dbReference type="Proteomes" id="UP001054252"/>
    </source>
</evidence>
<organism evidence="1 2">
    <name type="scientific">Rubroshorea leprosula</name>
    <dbReference type="NCBI Taxonomy" id="152421"/>
    <lineage>
        <taxon>Eukaryota</taxon>
        <taxon>Viridiplantae</taxon>
        <taxon>Streptophyta</taxon>
        <taxon>Embryophyta</taxon>
        <taxon>Tracheophyta</taxon>
        <taxon>Spermatophyta</taxon>
        <taxon>Magnoliopsida</taxon>
        <taxon>eudicotyledons</taxon>
        <taxon>Gunneridae</taxon>
        <taxon>Pentapetalae</taxon>
        <taxon>rosids</taxon>
        <taxon>malvids</taxon>
        <taxon>Malvales</taxon>
        <taxon>Dipterocarpaceae</taxon>
        <taxon>Rubroshorea</taxon>
    </lineage>
</organism>
<sequence length="62" mass="7314">MRLLCCIFRSAALRCCSSSVSKCRGLRPVQRKVGFRFLLPYVFFLGMSFHRERVQSREEWPA</sequence>